<dbReference type="Proteomes" id="UP000198379">
    <property type="component" value="Unassembled WGS sequence"/>
</dbReference>
<dbReference type="EMBL" id="FZNY01000004">
    <property type="protein sequence ID" value="SNR93967.1"/>
    <property type="molecule type" value="Genomic_DNA"/>
</dbReference>
<organism evidence="2 3">
    <name type="scientific">Dokdonia pacifica</name>
    <dbReference type="NCBI Taxonomy" id="1627892"/>
    <lineage>
        <taxon>Bacteria</taxon>
        <taxon>Pseudomonadati</taxon>
        <taxon>Bacteroidota</taxon>
        <taxon>Flavobacteriia</taxon>
        <taxon>Flavobacteriales</taxon>
        <taxon>Flavobacteriaceae</taxon>
        <taxon>Dokdonia</taxon>
    </lineage>
</organism>
<keyword evidence="3" id="KW-1185">Reference proteome</keyword>
<reference evidence="2 3" key="1">
    <citation type="submission" date="2017-06" db="EMBL/GenBank/DDBJ databases">
        <authorList>
            <person name="Kim H.J."/>
            <person name="Triplett B.A."/>
        </authorList>
    </citation>
    <scope>NUCLEOTIDE SEQUENCE [LARGE SCALE GENOMIC DNA]</scope>
    <source>
        <strain evidence="2 3">DSM 25597</strain>
    </source>
</reference>
<evidence type="ECO:0000313" key="2">
    <source>
        <dbReference type="EMBL" id="SNR93967.1"/>
    </source>
</evidence>
<name>A0A239AE81_9FLAO</name>
<evidence type="ECO:0008006" key="4">
    <source>
        <dbReference type="Google" id="ProtNLM"/>
    </source>
</evidence>
<feature type="signal peptide" evidence="1">
    <location>
        <begin position="1"/>
        <end position="21"/>
    </location>
</feature>
<sequence>MSKVILCLLGCLLFLSCSSDNENTNSPLAGLNYSISSFRLDTPMDFNGDGQFSNDLLIETPLFSPLWLDVFNDCLSINSLRFDAGGIACPFGDLLLEVMEDENEDLIQISICVVLSCEGYTRYTIVDDRIIFSFGNDIVKDGLFLDDTIIITFSEEEISTFEFLQNDGTILTYNGPVTIEYTLE</sequence>
<dbReference type="OrthoDB" id="1442276at2"/>
<evidence type="ECO:0000313" key="3">
    <source>
        <dbReference type="Proteomes" id="UP000198379"/>
    </source>
</evidence>
<keyword evidence="1" id="KW-0732">Signal</keyword>
<proteinExistence type="predicted"/>
<accession>A0A239AE81</accession>
<dbReference type="PROSITE" id="PS51257">
    <property type="entry name" value="PROKAR_LIPOPROTEIN"/>
    <property type="match status" value="1"/>
</dbReference>
<feature type="chain" id="PRO_5013235155" description="Lipocalin-like domain-containing protein" evidence="1">
    <location>
        <begin position="22"/>
        <end position="184"/>
    </location>
</feature>
<gene>
    <name evidence="2" type="ORF">SAMN06265376_104371</name>
</gene>
<dbReference type="RefSeq" id="WP_143337145.1">
    <property type="nucleotide sequence ID" value="NZ_BMEP01000008.1"/>
</dbReference>
<protein>
    <recommendedName>
        <fullName evidence="4">Lipocalin-like domain-containing protein</fullName>
    </recommendedName>
</protein>
<evidence type="ECO:0000256" key="1">
    <source>
        <dbReference type="SAM" id="SignalP"/>
    </source>
</evidence>
<dbReference type="AlphaFoldDB" id="A0A239AE81"/>